<dbReference type="NCBIfam" id="TIGR00836">
    <property type="entry name" value="amt"/>
    <property type="match status" value="1"/>
</dbReference>
<feature type="transmembrane region" description="Helical" evidence="5">
    <location>
        <begin position="296"/>
        <end position="312"/>
    </location>
</feature>
<proteinExistence type="inferred from homology"/>
<keyword evidence="8" id="KW-1185">Reference proteome</keyword>
<dbReference type="PANTHER" id="PTHR43029:SF10">
    <property type="entry name" value="AMMONIUM TRANSPORTER MEP2"/>
    <property type="match status" value="1"/>
</dbReference>
<feature type="transmembrane region" description="Helical" evidence="5">
    <location>
        <begin position="263"/>
        <end position="284"/>
    </location>
</feature>
<feature type="transmembrane region" description="Helical" evidence="5">
    <location>
        <begin position="392"/>
        <end position="417"/>
    </location>
</feature>
<dbReference type="PANTHER" id="PTHR43029">
    <property type="entry name" value="AMMONIUM TRANSPORTER MEP2"/>
    <property type="match status" value="1"/>
</dbReference>
<feature type="transmembrane region" description="Helical" evidence="5">
    <location>
        <begin position="151"/>
        <end position="174"/>
    </location>
</feature>
<comment type="similarity">
    <text evidence="1 5">Belongs to the ammonia transporter channel (TC 1.A.11.2) family.</text>
</comment>
<evidence type="ECO:0000256" key="5">
    <source>
        <dbReference type="RuleBase" id="RU362002"/>
    </source>
</evidence>
<evidence type="ECO:0000256" key="4">
    <source>
        <dbReference type="ARBA" id="ARBA00050025"/>
    </source>
</evidence>
<evidence type="ECO:0000259" key="6">
    <source>
        <dbReference type="Pfam" id="PF00909"/>
    </source>
</evidence>
<protein>
    <recommendedName>
        <fullName evidence="4 5">Ammonium transporter</fullName>
    </recommendedName>
</protein>
<feature type="domain" description="Ammonium transporter AmtB-like" evidence="6">
    <location>
        <begin position="25"/>
        <end position="444"/>
    </location>
</feature>
<dbReference type="InterPro" id="IPR001905">
    <property type="entry name" value="Ammonium_transpt"/>
</dbReference>
<reference evidence="7 8" key="1">
    <citation type="submission" date="2020-11" db="EMBL/GenBank/DDBJ databases">
        <title>Pseudonocardia abyssalis sp. nov. and Pseudonocardia oceani sp. nov., description and phylogenomic analysis of two novel actinomycetes isolated from the deep Southern Ocean.</title>
        <authorList>
            <person name="Parra J."/>
        </authorList>
    </citation>
    <scope>NUCLEOTIDE SEQUENCE [LARGE SCALE GENOMIC DNA]</scope>
    <source>
        <strain evidence="7 8">KRD-168</strain>
    </source>
</reference>
<dbReference type="InterPro" id="IPR018047">
    <property type="entry name" value="Ammonium_transpt_CS"/>
</dbReference>
<dbReference type="InterPro" id="IPR024041">
    <property type="entry name" value="NH4_transpt_AmtB-like_dom"/>
</dbReference>
<sequence>MGRPRVRRAASGPGPAVTPQPGDVAWVLACAALVMLMTPGLAFFYAGMVRGKNVLNALMMSFVSIAVVGLTWVLAGFGLTFGDDGLDGLVGHVEAIGVQQAAGQLVGAASADVAWPGPNPLPLLAFAMFQLMFAIITPALISGAIVERTRFWSWVVFVALWSLLVYAPIGHWVFAYDGFLGPDTQGGWIANDVGAVDFAGGTVVHMNAGAAALALVIVLGRRRGWPGAVTRPHNIPFVLLGASLLWFGWYGFNAGSALSADGIAALAFTNTTVATCAAVLGWLIVEQLRTGRPTTLGAASGAVAGLVAITPACGYVDLWGAIAIGVAAGVVCPLVCATKWRLRLDDSLDVVAIHLVGGLIGTLMIGVFATRAVNPGALDHNGLVYGGDATQLVRQAIAAGAVFGYSFLATLVLGYLIRFTIGFRVRPEAEDGGSDLNEHAESAYDLNTGSYLSDDRAQHRAPAPGELSVAQVRAIERHLQRLVPWQSPDLDRTHRPER</sequence>
<feature type="transmembrane region" description="Helical" evidence="5">
    <location>
        <begin position="318"/>
        <end position="338"/>
    </location>
</feature>
<feature type="transmembrane region" description="Helical" evidence="5">
    <location>
        <begin position="232"/>
        <end position="251"/>
    </location>
</feature>
<evidence type="ECO:0000256" key="2">
    <source>
        <dbReference type="ARBA" id="ARBA00022448"/>
    </source>
</evidence>
<name>A0ABS6UWY2_9PSEU</name>
<dbReference type="Pfam" id="PF00909">
    <property type="entry name" value="Ammonium_transp"/>
    <property type="match status" value="1"/>
</dbReference>
<evidence type="ECO:0000313" key="8">
    <source>
        <dbReference type="Proteomes" id="UP000694287"/>
    </source>
</evidence>
<feature type="transmembrane region" description="Helical" evidence="5">
    <location>
        <begin position="350"/>
        <end position="372"/>
    </location>
</feature>
<feature type="transmembrane region" description="Helical" evidence="5">
    <location>
        <begin position="58"/>
        <end position="81"/>
    </location>
</feature>
<feature type="transmembrane region" description="Helical" evidence="5">
    <location>
        <begin position="198"/>
        <end position="220"/>
    </location>
</feature>
<feature type="transmembrane region" description="Helical" evidence="5">
    <location>
        <begin position="123"/>
        <end position="144"/>
    </location>
</feature>
<keyword evidence="5" id="KW-1133">Transmembrane helix</keyword>
<dbReference type="EMBL" id="JADQDK010000001">
    <property type="protein sequence ID" value="MBW0136682.1"/>
    <property type="molecule type" value="Genomic_DNA"/>
</dbReference>
<feature type="transmembrane region" description="Helical" evidence="5">
    <location>
        <begin position="24"/>
        <end position="46"/>
    </location>
</feature>
<comment type="caution">
    <text evidence="7">The sequence shown here is derived from an EMBL/GenBank/DDBJ whole genome shotgun (WGS) entry which is preliminary data.</text>
</comment>
<evidence type="ECO:0000256" key="3">
    <source>
        <dbReference type="ARBA" id="ARBA00023177"/>
    </source>
</evidence>
<gene>
    <name evidence="7" type="ORF">I4I81_20770</name>
</gene>
<keyword evidence="5" id="KW-0812">Transmembrane</keyword>
<organism evidence="7 8">
    <name type="scientific">Pseudonocardia abyssalis</name>
    <dbReference type="NCBI Taxonomy" id="2792008"/>
    <lineage>
        <taxon>Bacteria</taxon>
        <taxon>Bacillati</taxon>
        <taxon>Actinomycetota</taxon>
        <taxon>Actinomycetes</taxon>
        <taxon>Pseudonocardiales</taxon>
        <taxon>Pseudonocardiaceae</taxon>
        <taxon>Pseudonocardia</taxon>
    </lineage>
</organism>
<keyword evidence="3 5" id="KW-0924">Ammonia transport</keyword>
<keyword evidence="2 5" id="KW-0813">Transport</keyword>
<dbReference type="PROSITE" id="PS01219">
    <property type="entry name" value="AMMONIUM_TRANSP"/>
    <property type="match status" value="1"/>
</dbReference>
<accession>A0ABS6UWY2</accession>
<dbReference type="Proteomes" id="UP000694287">
    <property type="component" value="Unassembled WGS sequence"/>
</dbReference>
<evidence type="ECO:0000256" key="1">
    <source>
        <dbReference type="ARBA" id="ARBA00005887"/>
    </source>
</evidence>
<comment type="subcellular location">
    <subcellularLocation>
        <location evidence="5">Cell membrane</location>
        <topology evidence="5">Multi-pass membrane protein</topology>
    </subcellularLocation>
</comment>
<evidence type="ECO:0000313" key="7">
    <source>
        <dbReference type="EMBL" id="MBW0136682.1"/>
    </source>
</evidence>
<keyword evidence="5" id="KW-0472">Membrane</keyword>